<keyword evidence="1" id="KW-0479">Metal-binding</keyword>
<evidence type="ECO:0000313" key="5">
    <source>
        <dbReference type="EMBL" id="OXA48561.1"/>
    </source>
</evidence>
<dbReference type="PROSITE" id="PS00028">
    <property type="entry name" value="ZINC_FINGER_C2H2_1"/>
    <property type="match status" value="1"/>
</dbReference>
<organism evidence="5 6">
    <name type="scientific">Folsomia candida</name>
    <name type="common">Springtail</name>
    <dbReference type="NCBI Taxonomy" id="158441"/>
    <lineage>
        <taxon>Eukaryota</taxon>
        <taxon>Metazoa</taxon>
        <taxon>Ecdysozoa</taxon>
        <taxon>Arthropoda</taxon>
        <taxon>Hexapoda</taxon>
        <taxon>Collembola</taxon>
        <taxon>Entomobryomorpha</taxon>
        <taxon>Isotomoidea</taxon>
        <taxon>Isotomidae</taxon>
        <taxon>Proisotominae</taxon>
        <taxon>Folsomia</taxon>
    </lineage>
</organism>
<keyword evidence="1" id="KW-0863">Zinc-finger</keyword>
<feature type="domain" description="Reverse transcriptase" evidence="4">
    <location>
        <begin position="239"/>
        <end position="490"/>
    </location>
</feature>
<dbReference type="InterPro" id="IPR036236">
    <property type="entry name" value="Znf_C2H2_sf"/>
</dbReference>
<evidence type="ECO:0000259" key="4">
    <source>
        <dbReference type="PROSITE" id="PS50878"/>
    </source>
</evidence>
<sequence length="1046" mass="114868">MRWIDSPPSGEPTQTDWSEILARLKMTIPTLRRVPKGARMEVARALTKILEEVTTTKTEDSWGRLFLFPYASLAVPQKTDKVKNLTTWFKSQVARWLLDQAAPPPRIARPPAKAPREMENVTKKVEAKLADGDIRGAIRLACSDDTIAPRSQETVDALFSKHPPHPEPTAYPEPLNNSEPPTVDPIEITTAISSFPPGSAGGLDSLRPQILKDLVATEQGEVGDKLIEAILNFTNFVLSGGVPAQFCPIFYGASLTALKKKTGGIRPVAVGNVWRRLSAKIALKRMSSDLVEYLAPHQLGVGVRGGAEAAAHAARIYWGFAHTTSKAFLKVDFNNAFNEIRRDTVLKIIHERFPSMFSFLSQAYSSPSQLFYGDTHISSRRGCQQGDPVGPALFALVVQPIILAIETELNLWYLDDATLADTPEKVLIALDTIIRMGEEVGLRLNTAKCEVGVLAADEHAHLEILERFRKAAPGIQEISPETAVLLGAPLTDESIEAVLGAKSDQLAKLGARLLELSSHSAFFLFRASISTPRLIYFLRCAPIWRRFDALTIYDAQLKSVMEGILNCSLSPQSWLQSSLPVSEGGLGVRHAVDVAIPCFLASAYSALPLVELLLPPYLQDTDVARQEGEERWNPMGPAELPPLEVRGAQAAWEMPQQEAAVNHLRSGATTPEEKARLLAMGFRPWGHGSTLSLHHNVGLYSPTRRSELLAPFVLAATCATLTNVHVERRALRSAGAPAIKEPPGCSRQDGKRPDGLTLIPWARGRPLVWDFTCSDTFAPSYLPQTCVHPGAAAEKAEDSKRKKYEFLQDRFLFVPVAIETIGVWGKEGLSLIKEIGSRITIDLFQPVADLLVWVSAPHREPHQRSLKLSAPHQQKPKTQRTTPRSTLGVVRGVVRCSQDEQPEKLEGDKKLFKCDQCGESFRRLSLLKAHKTKRTECFILPPDTLCCPVSLCGLPFPTRVKLRGHLVKDHATWQGACLICGVKPDCSIYDHLVQEHGSPGGPEVKTVRPVPVPDQNSIFGDDFSAATLGVWAPLRGCGGRNWAHGV</sequence>
<feature type="region of interest" description="Disordered" evidence="2">
    <location>
        <begin position="863"/>
        <end position="884"/>
    </location>
</feature>
<keyword evidence="1" id="KW-0862">Zinc</keyword>
<proteinExistence type="predicted"/>
<dbReference type="AlphaFoldDB" id="A0A226DV40"/>
<dbReference type="Pfam" id="PF00096">
    <property type="entry name" value="zf-C2H2"/>
    <property type="match status" value="1"/>
</dbReference>
<comment type="caution">
    <text evidence="5">The sequence shown here is derived from an EMBL/GenBank/DDBJ whole genome shotgun (WGS) entry which is preliminary data.</text>
</comment>
<dbReference type="Gene3D" id="3.30.160.60">
    <property type="entry name" value="Classic Zinc Finger"/>
    <property type="match status" value="1"/>
</dbReference>
<evidence type="ECO:0000259" key="3">
    <source>
        <dbReference type="PROSITE" id="PS50157"/>
    </source>
</evidence>
<dbReference type="Proteomes" id="UP000198287">
    <property type="component" value="Unassembled WGS sequence"/>
</dbReference>
<dbReference type="PROSITE" id="PS50878">
    <property type="entry name" value="RT_POL"/>
    <property type="match status" value="1"/>
</dbReference>
<dbReference type="Pfam" id="PF00078">
    <property type="entry name" value="RVT_1"/>
    <property type="match status" value="1"/>
</dbReference>
<keyword evidence="6" id="KW-1185">Reference proteome</keyword>
<dbReference type="InterPro" id="IPR000477">
    <property type="entry name" value="RT_dom"/>
</dbReference>
<dbReference type="PANTHER" id="PTHR48462">
    <property type="entry name" value="PROTEIN, PUTATIVE-RELATED"/>
    <property type="match status" value="1"/>
</dbReference>
<dbReference type="OrthoDB" id="447463at2759"/>
<dbReference type="EMBL" id="LNIX01000011">
    <property type="protein sequence ID" value="OXA48561.1"/>
    <property type="molecule type" value="Genomic_DNA"/>
</dbReference>
<protein>
    <submittedName>
        <fullName evidence="5">Retrovirus-related Pol polyprotein from type-1 retrotransposable element R1</fullName>
    </submittedName>
</protein>
<gene>
    <name evidence="5" type="ORF">Fcan01_16515</name>
</gene>
<dbReference type="GO" id="GO:0008270">
    <property type="term" value="F:zinc ion binding"/>
    <property type="evidence" value="ECO:0007669"/>
    <property type="project" value="UniProtKB-KW"/>
</dbReference>
<feature type="domain" description="C2H2-type" evidence="3">
    <location>
        <begin position="912"/>
        <end position="935"/>
    </location>
</feature>
<name>A0A226DV40_FOLCA</name>
<reference evidence="5 6" key="1">
    <citation type="submission" date="2015-12" db="EMBL/GenBank/DDBJ databases">
        <title>The genome of Folsomia candida.</title>
        <authorList>
            <person name="Faddeeva A."/>
            <person name="Derks M.F."/>
            <person name="Anvar Y."/>
            <person name="Smit S."/>
            <person name="Van Straalen N."/>
            <person name="Roelofs D."/>
        </authorList>
    </citation>
    <scope>NUCLEOTIDE SEQUENCE [LARGE SCALE GENOMIC DNA]</scope>
    <source>
        <strain evidence="5 6">VU population</strain>
        <tissue evidence="5">Whole body</tissue>
    </source>
</reference>
<evidence type="ECO:0000313" key="6">
    <source>
        <dbReference type="Proteomes" id="UP000198287"/>
    </source>
</evidence>
<dbReference type="PANTHER" id="PTHR48462:SF1">
    <property type="entry name" value="PROTEIN, PUTATIVE-RELATED"/>
    <property type="match status" value="1"/>
</dbReference>
<accession>A0A226DV40</accession>
<dbReference type="SUPFAM" id="SSF57667">
    <property type="entry name" value="beta-beta-alpha zinc fingers"/>
    <property type="match status" value="1"/>
</dbReference>
<evidence type="ECO:0000256" key="2">
    <source>
        <dbReference type="SAM" id="MobiDB-lite"/>
    </source>
</evidence>
<dbReference type="InterPro" id="IPR013087">
    <property type="entry name" value="Znf_C2H2_type"/>
</dbReference>
<evidence type="ECO:0000256" key="1">
    <source>
        <dbReference type="PROSITE-ProRule" id="PRU00042"/>
    </source>
</evidence>
<dbReference type="PROSITE" id="PS50157">
    <property type="entry name" value="ZINC_FINGER_C2H2_2"/>
    <property type="match status" value="1"/>
</dbReference>